<dbReference type="HOGENOM" id="CLU_939088_0_0_11"/>
<reference evidence="2 3" key="1">
    <citation type="journal article" date="2015" name="Genome Announc.">
        <title>Complete Genome Sequence of Clavibacter michiganensis subsp. insidiosus R1-1 Using PacBio Single-Molecule Real-Time Technology.</title>
        <authorList>
            <person name="Lu Y."/>
            <person name="Samac D.A."/>
            <person name="Glazebrook J."/>
            <person name="Ishimaru C.A."/>
        </authorList>
    </citation>
    <scope>NUCLEOTIDE SEQUENCE [LARGE SCALE GENOMIC DNA]</scope>
    <source>
        <strain evidence="2 3">R1-1</strain>
    </source>
</reference>
<evidence type="ECO:0000313" key="3">
    <source>
        <dbReference type="Proteomes" id="UP000032604"/>
    </source>
</evidence>
<dbReference type="CDD" id="cd02233">
    <property type="entry name" value="cupin_HNL-like"/>
    <property type="match status" value="1"/>
</dbReference>
<evidence type="ECO:0000259" key="1">
    <source>
        <dbReference type="Pfam" id="PF07883"/>
    </source>
</evidence>
<dbReference type="EMBL" id="CP011043">
    <property type="protein sequence ID" value="AJW79391.1"/>
    <property type="molecule type" value="Genomic_DNA"/>
</dbReference>
<proteinExistence type="predicted"/>
<dbReference type="PANTHER" id="PTHR43698">
    <property type="entry name" value="RIBD C-TERMINAL DOMAIN CONTAINING PROTEIN"/>
    <property type="match status" value="1"/>
</dbReference>
<dbReference type="InterPro" id="IPR013096">
    <property type="entry name" value="Cupin_2"/>
</dbReference>
<dbReference type="RefSeq" id="WP_045528616.1">
    <property type="nucleotide sequence ID" value="NZ_CP011043.1"/>
</dbReference>
<dbReference type="PATRIC" id="fig|33014.5.peg.2035"/>
<dbReference type="InterPro" id="IPR011051">
    <property type="entry name" value="RmlC_Cupin_sf"/>
</dbReference>
<dbReference type="Gene3D" id="2.60.120.10">
    <property type="entry name" value="Jelly Rolls"/>
    <property type="match status" value="1"/>
</dbReference>
<dbReference type="Proteomes" id="UP000032604">
    <property type="component" value="Chromosome"/>
</dbReference>
<protein>
    <recommendedName>
        <fullName evidence="1">Cupin type-2 domain-containing protein</fullName>
    </recommendedName>
</protein>
<gene>
    <name evidence="2" type="ORF">VO01_09840</name>
</gene>
<dbReference type="InterPro" id="IPR014710">
    <property type="entry name" value="RmlC-like_jellyroll"/>
</dbReference>
<dbReference type="OrthoDB" id="9802489at2"/>
<dbReference type="KEGG" id="cmh:VO01_09840"/>
<organism evidence="2 3">
    <name type="scientific">Clavibacter michiganensis subsp. insidiosus</name>
    <dbReference type="NCBI Taxonomy" id="33014"/>
    <lineage>
        <taxon>Bacteria</taxon>
        <taxon>Bacillati</taxon>
        <taxon>Actinomycetota</taxon>
        <taxon>Actinomycetes</taxon>
        <taxon>Micrococcales</taxon>
        <taxon>Microbacteriaceae</taxon>
        <taxon>Clavibacter</taxon>
    </lineage>
</organism>
<feature type="domain" description="Cupin type-2" evidence="1">
    <location>
        <begin position="41"/>
        <end position="108"/>
    </location>
</feature>
<accession>A0A0D5CIE4</accession>
<evidence type="ECO:0000313" key="2">
    <source>
        <dbReference type="EMBL" id="AJW79391.1"/>
    </source>
</evidence>
<name>A0A0D5CIE4_9MICO</name>
<sequence length="296" mass="31648">MRVQAETRAITMPADQVTGEVHLRWLSTPQAPEQRAVVASVSFAPGARTVWHSHVLGQTLHVTSGVARVGTRDGGVVEVGPGGSVYIDAGEEHWHGATAHAPMEHIAVLEDGDDPVDATTWGPHVTDEEFLRPAAPASVAAPTATPAAALPVPLGAPVLVHALRYTAMFGEKPFDEALLVYLDNGSYKILSPGEEHYGSYVSTAGTGVAPRHVAFLSWPSDDWHRNVASHTLTFAEDTGAFIQSLVLPGDAVPRAQHGFAEVVANPEQFDMTASWDALRVTHAASFERLAERVRQL</sequence>
<dbReference type="InterPro" id="IPR047263">
    <property type="entry name" value="HNL-like_cupin"/>
</dbReference>
<dbReference type="Pfam" id="PF07883">
    <property type="entry name" value="Cupin_2"/>
    <property type="match status" value="1"/>
</dbReference>
<dbReference type="AlphaFoldDB" id="A0A0D5CIE4"/>
<dbReference type="PANTHER" id="PTHR43698:SF1">
    <property type="entry name" value="BLL4564 PROTEIN"/>
    <property type="match status" value="1"/>
</dbReference>
<dbReference type="SUPFAM" id="SSF51182">
    <property type="entry name" value="RmlC-like cupins"/>
    <property type="match status" value="1"/>
</dbReference>